<evidence type="ECO:0000256" key="3">
    <source>
        <dbReference type="ARBA" id="ARBA00023015"/>
    </source>
</evidence>
<dbReference type="Gene3D" id="1.10.10.60">
    <property type="entry name" value="Homeodomain-like"/>
    <property type="match status" value="1"/>
</dbReference>
<dbReference type="Pfam" id="PF00158">
    <property type="entry name" value="Sigma54_activat"/>
    <property type="match status" value="1"/>
</dbReference>
<protein>
    <submittedName>
        <fullName evidence="10">Sigma-54-dependent Fis family transcriptional regulator</fullName>
    </submittedName>
</protein>
<evidence type="ECO:0000256" key="1">
    <source>
        <dbReference type="ARBA" id="ARBA00022741"/>
    </source>
</evidence>
<dbReference type="GO" id="GO:0000160">
    <property type="term" value="P:phosphorelay signal transduction system"/>
    <property type="evidence" value="ECO:0007669"/>
    <property type="project" value="InterPro"/>
</dbReference>
<dbReference type="GO" id="GO:0043565">
    <property type="term" value="F:sequence-specific DNA binding"/>
    <property type="evidence" value="ECO:0007669"/>
    <property type="project" value="InterPro"/>
</dbReference>
<dbReference type="SMART" id="SM00448">
    <property type="entry name" value="REC"/>
    <property type="match status" value="1"/>
</dbReference>
<dbReference type="PANTHER" id="PTHR32071">
    <property type="entry name" value="TRANSCRIPTIONAL REGULATORY PROTEIN"/>
    <property type="match status" value="1"/>
</dbReference>
<dbReference type="Gene3D" id="3.40.50.300">
    <property type="entry name" value="P-loop containing nucleotide triphosphate hydrolases"/>
    <property type="match status" value="1"/>
</dbReference>
<evidence type="ECO:0000313" key="10">
    <source>
        <dbReference type="EMBL" id="KAA0891362.1"/>
    </source>
</evidence>
<keyword evidence="2" id="KW-0067">ATP-binding</keyword>
<dbReference type="SUPFAM" id="SSF52172">
    <property type="entry name" value="CheY-like"/>
    <property type="match status" value="1"/>
</dbReference>
<keyword evidence="1" id="KW-0547">Nucleotide-binding</keyword>
<dbReference type="InterPro" id="IPR058031">
    <property type="entry name" value="AAA_lid_NorR"/>
</dbReference>
<evidence type="ECO:0000259" key="8">
    <source>
        <dbReference type="PROSITE" id="PS50110"/>
    </source>
</evidence>
<keyword evidence="4" id="KW-0238">DNA-binding</keyword>
<evidence type="ECO:0000259" key="7">
    <source>
        <dbReference type="PROSITE" id="PS50045"/>
    </source>
</evidence>
<evidence type="ECO:0000256" key="4">
    <source>
        <dbReference type="ARBA" id="ARBA00023125"/>
    </source>
</evidence>
<dbReference type="InterPro" id="IPR025662">
    <property type="entry name" value="Sigma_54_int_dom_ATP-bd_1"/>
</dbReference>
<feature type="domain" description="Response regulatory" evidence="8">
    <location>
        <begin position="10"/>
        <end position="126"/>
    </location>
</feature>
<dbReference type="GO" id="GO:0005524">
    <property type="term" value="F:ATP binding"/>
    <property type="evidence" value="ECO:0007669"/>
    <property type="project" value="UniProtKB-KW"/>
</dbReference>
<dbReference type="PROSITE" id="PS50110">
    <property type="entry name" value="RESPONSE_REGULATORY"/>
    <property type="match status" value="1"/>
</dbReference>
<dbReference type="SMART" id="SM00382">
    <property type="entry name" value="AAA"/>
    <property type="match status" value="1"/>
</dbReference>
<evidence type="ECO:0000256" key="6">
    <source>
        <dbReference type="PROSITE-ProRule" id="PRU00169"/>
    </source>
</evidence>
<keyword evidence="5" id="KW-0804">Transcription</keyword>
<comment type="caution">
    <text evidence="10">The sequence shown here is derived from an EMBL/GenBank/DDBJ whole genome shotgun (WGS) entry which is preliminary data.</text>
</comment>
<reference evidence="10 11" key="1">
    <citation type="submission" date="2019-04" db="EMBL/GenBank/DDBJ databases">
        <title>Geobacter ruber sp. nov., ferric-reducing bacteria isolated from paddy soil.</title>
        <authorList>
            <person name="Xu Z."/>
            <person name="Masuda Y."/>
            <person name="Itoh H."/>
            <person name="Senoo K."/>
        </authorList>
    </citation>
    <scope>NUCLEOTIDE SEQUENCE [LARGE SCALE GENOMIC DNA]</scope>
    <source>
        <strain evidence="10 11">Red88</strain>
    </source>
</reference>
<dbReference type="InterPro" id="IPR025943">
    <property type="entry name" value="Sigma_54_int_dom_ATP-bd_2"/>
</dbReference>
<accession>A0A5A9XDV3</accession>
<dbReference type="CDD" id="cd00009">
    <property type="entry name" value="AAA"/>
    <property type="match status" value="1"/>
</dbReference>
<dbReference type="InterPro" id="IPR002197">
    <property type="entry name" value="HTH_Fis"/>
</dbReference>
<dbReference type="Gene3D" id="1.10.8.60">
    <property type="match status" value="1"/>
</dbReference>
<dbReference type="SUPFAM" id="SSF46689">
    <property type="entry name" value="Homeodomain-like"/>
    <property type="match status" value="1"/>
</dbReference>
<dbReference type="InterPro" id="IPR000847">
    <property type="entry name" value="LysR_HTH_N"/>
</dbReference>
<dbReference type="PANTHER" id="PTHR32071:SF13">
    <property type="entry name" value="RESPONSE REGULATOR HSFA"/>
    <property type="match status" value="1"/>
</dbReference>
<evidence type="ECO:0000256" key="2">
    <source>
        <dbReference type="ARBA" id="ARBA00022840"/>
    </source>
</evidence>
<dbReference type="Pfam" id="PF00072">
    <property type="entry name" value="Response_reg"/>
    <property type="match status" value="1"/>
</dbReference>
<evidence type="ECO:0000313" key="11">
    <source>
        <dbReference type="Proteomes" id="UP000324298"/>
    </source>
</evidence>
<dbReference type="Gene3D" id="3.40.50.2300">
    <property type="match status" value="1"/>
</dbReference>
<dbReference type="PROSITE" id="PS50045">
    <property type="entry name" value="SIGMA54_INTERACT_4"/>
    <property type="match status" value="1"/>
</dbReference>
<dbReference type="InterPro" id="IPR003593">
    <property type="entry name" value="AAA+_ATPase"/>
</dbReference>
<dbReference type="PROSITE" id="PS00676">
    <property type="entry name" value="SIGMA54_INTERACT_2"/>
    <property type="match status" value="1"/>
</dbReference>
<dbReference type="OrthoDB" id="9814761at2"/>
<dbReference type="GO" id="GO:0003700">
    <property type="term" value="F:DNA-binding transcription factor activity"/>
    <property type="evidence" value="ECO:0007669"/>
    <property type="project" value="InterPro"/>
</dbReference>
<dbReference type="InterPro" id="IPR011006">
    <property type="entry name" value="CheY-like_superfamily"/>
</dbReference>
<dbReference type="InterPro" id="IPR002078">
    <property type="entry name" value="Sigma_54_int"/>
</dbReference>
<dbReference type="InterPro" id="IPR025944">
    <property type="entry name" value="Sigma_54_int_dom_CS"/>
</dbReference>
<keyword evidence="3" id="KW-0805">Transcription regulation</keyword>
<keyword evidence="6" id="KW-0597">Phosphoprotein</keyword>
<dbReference type="Proteomes" id="UP000324298">
    <property type="component" value="Unassembled WGS sequence"/>
</dbReference>
<dbReference type="InterPro" id="IPR027417">
    <property type="entry name" value="P-loop_NTPase"/>
</dbReference>
<feature type="domain" description="HTH lysR-type" evidence="9">
    <location>
        <begin position="446"/>
        <end position="471"/>
    </location>
</feature>
<sequence length="471" mass="51470">MNQNPYPSFGILLVDDEPAWLNMLSITLEGCAGITNIVTCSDSREVLPLLDKGGIGLVLLDLTMPHLTGEELLKRIGESHPEITAIVVSGMNQIATAVRCIKLGAFDYFIKTDEEDRIVGGVLRAVRMLEMQREYDEMSSRVVSGELRHPEAFTPIVTGDRSMLALFTYVEAVAKSPQPLLITGESGTGKELLAQAAHSLSGCRGRLVTVNVAGLDDAVFSDTLFGHVRGAFTGADSVRRGMIEEAENGTLFLDEIGDLSIASQVKLLRLLQEGEYFPLGSDRPKRLKARIIVATHQNLPAKEAEGSFRRDLYYRLRTHQVRIPPLRERKGDIPLLLNHFLTEAASALGKKRPTPTQGLAQYLTTYGFPGNIRELKAMVYDAVSVHNDRMLTMEPFVSAIERAQEDTGPAGVTAAKQNPFAGFEELPTFGDAAGFLVMEAMNRAGGNQTLAARLLGISQPALNKRLKLLRG</sequence>
<evidence type="ECO:0000259" key="9">
    <source>
        <dbReference type="PROSITE" id="PS50931"/>
    </source>
</evidence>
<proteinExistence type="predicted"/>
<dbReference type="PROSITE" id="PS00688">
    <property type="entry name" value="SIGMA54_INTERACT_3"/>
    <property type="match status" value="1"/>
</dbReference>
<dbReference type="EMBL" id="SRSD01000006">
    <property type="protein sequence ID" value="KAA0891362.1"/>
    <property type="molecule type" value="Genomic_DNA"/>
</dbReference>
<feature type="modified residue" description="4-aspartylphosphate" evidence="6">
    <location>
        <position position="61"/>
    </location>
</feature>
<organism evidence="10 11">
    <name type="scientific">Oryzomonas rubra</name>
    <dbReference type="NCBI Taxonomy" id="2509454"/>
    <lineage>
        <taxon>Bacteria</taxon>
        <taxon>Pseudomonadati</taxon>
        <taxon>Thermodesulfobacteriota</taxon>
        <taxon>Desulfuromonadia</taxon>
        <taxon>Geobacterales</taxon>
        <taxon>Geobacteraceae</taxon>
        <taxon>Oryzomonas</taxon>
    </lineage>
</organism>
<dbReference type="PRINTS" id="PR01590">
    <property type="entry name" value="HTHFIS"/>
</dbReference>
<dbReference type="RefSeq" id="WP_149307725.1">
    <property type="nucleotide sequence ID" value="NZ_SRSD01000006.1"/>
</dbReference>
<dbReference type="SUPFAM" id="SSF52540">
    <property type="entry name" value="P-loop containing nucleoside triphosphate hydrolases"/>
    <property type="match status" value="1"/>
</dbReference>
<dbReference type="PROSITE" id="PS00675">
    <property type="entry name" value="SIGMA54_INTERACT_1"/>
    <property type="match status" value="1"/>
</dbReference>
<gene>
    <name evidence="10" type="ORF">ET418_11300</name>
</gene>
<dbReference type="Pfam" id="PF02954">
    <property type="entry name" value="HTH_8"/>
    <property type="match status" value="1"/>
</dbReference>
<keyword evidence="11" id="KW-1185">Reference proteome</keyword>
<dbReference type="PROSITE" id="PS50931">
    <property type="entry name" value="HTH_LYSR"/>
    <property type="match status" value="1"/>
</dbReference>
<evidence type="ECO:0000256" key="5">
    <source>
        <dbReference type="ARBA" id="ARBA00023163"/>
    </source>
</evidence>
<dbReference type="Pfam" id="PF25601">
    <property type="entry name" value="AAA_lid_14"/>
    <property type="match status" value="1"/>
</dbReference>
<feature type="domain" description="Sigma-54 factor interaction" evidence="7">
    <location>
        <begin position="156"/>
        <end position="384"/>
    </location>
</feature>
<name>A0A5A9XDV3_9BACT</name>
<dbReference type="FunFam" id="3.40.50.300:FF:000006">
    <property type="entry name" value="DNA-binding transcriptional regulator NtrC"/>
    <property type="match status" value="1"/>
</dbReference>
<dbReference type="InterPro" id="IPR001789">
    <property type="entry name" value="Sig_transdc_resp-reg_receiver"/>
</dbReference>
<dbReference type="InterPro" id="IPR009057">
    <property type="entry name" value="Homeodomain-like_sf"/>
</dbReference>
<dbReference type="AlphaFoldDB" id="A0A5A9XDV3"/>